<dbReference type="EMBL" id="CP100355">
    <property type="protein sequence ID" value="UTF55122.1"/>
    <property type="molecule type" value="Genomic_DNA"/>
</dbReference>
<dbReference type="Gene3D" id="3.40.50.1820">
    <property type="entry name" value="alpha/beta hydrolase"/>
    <property type="match status" value="1"/>
</dbReference>
<accession>A0A9E7SWJ4</accession>
<name>A0A9E7SWJ4_9EURY</name>
<sequence length="110" mass="12422">MGEDWEPFLAYNLERSRTPSVKASMRTMMKEIGVPTIPAADVERITVPTSLIWGRDDRAVRLEIAKDASACYGWPLRVIDDAGDDPKLEQPEAFLEALYEVLDDWLPIEG</sequence>
<keyword evidence="1" id="KW-0378">Hydrolase</keyword>
<dbReference type="GO" id="GO:0016787">
    <property type="term" value="F:hydrolase activity"/>
    <property type="evidence" value="ECO:0007669"/>
    <property type="project" value="UniProtKB-KW"/>
</dbReference>
<proteinExistence type="predicted"/>
<dbReference type="KEGG" id="sawl:NGM29_07690"/>
<dbReference type="InterPro" id="IPR029058">
    <property type="entry name" value="AB_hydrolase_fold"/>
</dbReference>
<evidence type="ECO:0000313" key="2">
    <source>
        <dbReference type="Proteomes" id="UP001056855"/>
    </source>
</evidence>
<reference evidence="1" key="1">
    <citation type="submission" date="2022-06" db="EMBL/GenBank/DDBJ databases">
        <title>Diverse halophilic archaea isolated from saline environments.</title>
        <authorList>
            <person name="Cui H.-L."/>
        </authorList>
    </citation>
    <scope>NUCLEOTIDE SEQUENCE</scope>
    <source>
        <strain evidence="1">WLHS1</strain>
    </source>
</reference>
<dbReference type="SUPFAM" id="SSF53474">
    <property type="entry name" value="alpha/beta-Hydrolases"/>
    <property type="match status" value="1"/>
</dbReference>
<dbReference type="AlphaFoldDB" id="A0A9E7SWJ4"/>
<dbReference type="Proteomes" id="UP001056855">
    <property type="component" value="Chromosome"/>
</dbReference>
<protein>
    <submittedName>
        <fullName evidence="1">Alpha/beta hydrolase</fullName>
    </submittedName>
</protein>
<gene>
    <name evidence="1" type="ORF">NGM29_07690</name>
</gene>
<organism evidence="1 2">
    <name type="scientific">Natronosalvus rutilus</name>
    <dbReference type="NCBI Taxonomy" id="2953753"/>
    <lineage>
        <taxon>Archaea</taxon>
        <taxon>Methanobacteriati</taxon>
        <taxon>Methanobacteriota</taxon>
        <taxon>Stenosarchaea group</taxon>
        <taxon>Halobacteria</taxon>
        <taxon>Halobacteriales</taxon>
        <taxon>Natrialbaceae</taxon>
        <taxon>Natronosalvus</taxon>
    </lineage>
</organism>
<keyword evidence="2" id="KW-1185">Reference proteome</keyword>
<evidence type="ECO:0000313" key="1">
    <source>
        <dbReference type="EMBL" id="UTF55122.1"/>
    </source>
</evidence>